<keyword evidence="8" id="KW-0807">Transducer</keyword>
<dbReference type="OMA" id="CCRRELP"/>
<accession>A0A7M7THD3</accession>
<dbReference type="PROSITE" id="PS50262">
    <property type="entry name" value="G_PROTEIN_RECEP_F1_2"/>
    <property type="match status" value="1"/>
</dbReference>
<keyword evidence="6 9" id="KW-0472">Membrane</keyword>
<dbReference type="FunFam" id="1.20.1070.10:FF:000242">
    <property type="entry name" value="Uncharacterized protein"/>
    <property type="match status" value="1"/>
</dbReference>
<feature type="transmembrane region" description="Helical" evidence="9">
    <location>
        <begin position="57"/>
        <end position="79"/>
    </location>
</feature>
<proteinExistence type="predicted"/>
<name>A0A7M7THD3_STRPU</name>
<evidence type="ECO:0000256" key="3">
    <source>
        <dbReference type="ARBA" id="ARBA00022692"/>
    </source>
</evidence>
<dbReference type="GO" id="GO:0005886">
    <property type="term" value="C:plasma membrane"/>
    <property type="evidence" value="ECO:0007669"/>
    <property type="project" value="UniProtKB-SubCell"/>
</dbReference>
<feature type="domain" description="G-protein coupled receptors family 1 profile" evidence="10">
    <location>
        <begin position="36"/>
        <end position="311"/>
    </location>
</feature>
<dbReference type="Pfam" id="PF00001">
    <property type="entry name" value="7tm_1"/>
    <property type="match status" value="1"/>
</dbReference>
<feature type="transmembrane region" description="Helical" evidence="9">
    <location>
        <begin position="141"/>
        <end position="163"/>
    </location>
</feature>
<feature type="transmembrane region" description="Helical" evidence="9">
    <location>
        <begin position="20"/>
        <end position="45"/>
    </location>
</feature>
<dbReference type="GeneID" id="591722"/>
<dbReference type="Gene3D" id="1.20.1070.10">
    <property type="entry name" value="Rhodopsin 7-helix transmembrane proteins"/>
    <property type="match status" value="1"/>
</dbReference>
<evidence type="ECO:0000256" key="4">
    <source>
        <dbReference type="ARBA" id="ARBA00022989"/>
    </source>
</evidence>
<dbReference type="KEGG" id="spu:591722"/>
<evidence type="ECO:0000256" key="9">
    <source>
        <dbReference type="SAM" id="Phobius"/>
    </source>
</evidence>
<dbReference type="OrthoDB" id="5957092at2759"/>
<evidence type="ECO:0000256" key="5">
    <source>
        <dbReference type="ARBA" id="ARBA00023040"/>
    </source>
</evidence>
<evidence type="ECO:0000256" key="2">
    <source>
        <dbReference type="ARBA" id="ARBA00022475"/>
    </source>
</evidence>
<evidence type="ECO:0000256" key="1">
    <source>
        <dbReference type="ARBA" id="ARBA00004651"/>
    </source>
</evidence>
<feature type="transmembrane region" description="Helical" evidence="9">
    <location>
        <begin position="183"/>
        <end position="207"/>
    </location>
</feature>
<dbReference type="CDD" id="cd00637">
    <property type="entry name" value="7tm_classA_rhodopsin-like"/>
    <property type="match status" value="1"/>
</dbReference>
<organism evidence="11 12">
    <name type="scientific">Strongylocentrotus purpuratus</name>
    <name type="common">Purple sea urchin</name>
    <dbReference type="NCBI Taxonomy" id="7668"/>
    <lineage>
        <taxon>Eukaryota</taxon>
        <taxon>Metazoa</taxon>
        <taxon>Echinodermata</taxon>
        <taxon>Eleutherozoa</taxon>
        <taxon>Echinozoa</taxon>
        <taxon>Echinoidea</taxon>
        <taxon>Euechinoidea</taxon>
        <taxon>Echinacea</taxon>
        <taxon>Camarodonta</taxon>
        <taxon>Echinidea</taxon>
        <taxon>Strongylocentrotidae</taxon>
        <taxon>Strongylocentrotus</taxon>
    </lineage>
</organism>
<evidence type="ECO:0000256" key="8">
    <source>
        <dbReference type="ARBA" id="ARBA00023224"/>
    </source>
</evidence>
<evidence type="ECO:0000313" key="12">
    <source>
        <dbReference type="Proteomes" id="UP000007110"/>
    </source>
</evidence>
<dbReference type="InParanoid" id="A0A7M7THD3"/>
<dbReference type="PANTHER" id="PTHR24228">
    <property type="entry name" value="B2 BRADYKININ RECEPTOR/ANGIOTENSIN II RECEPTOR"/>
    <property type="match status" value="1"/>
</dbReference>
<feature type="transmembrane region" description="Helical" evidence="9">
    <location>
        <begin position="99"/>
        <end position="121"/>
    </location>
</feature>
<keyword evidence="4 9" id="KW-1133">Transmembrane helix</keyword>
<dbReference type="EnsemblMetazoa" id="XM_791273">
    <property type="protein sequence ID" value="XP_796366"/>
    <property type="gene ID" value="LOC591722"/>
</dbReference>
<evidence type="ECO:0000256" key="6">
    <source>
        <dbReference type="ARBA" id="ARBA00023136"/>
    </source>
</evidence>
<comment type="subcellular location">
    <subcellularLocation>
        <location evidence="1">Cell membrane</location>
        <topology evidence="1">Multi-pass membrane protein</topology>
    </subcellularLocation>
</comment>
<keyword evidence="5" id="KW-0297">G-protein coupled receptor</keyword>
<feature type="transmembrane region" description="Helical" evidence="9">
    <location>
        <begin position="266"/>
        <end position="286"/>
    </location>
</feature>
<evidence type="ECO:0000313" key="11">
    <source>
        <dbReference type="EnsemblMetazoa" id="XP_796366"/>
    </source>
</evidence>
<feature type="transmembrane region" description="Helical" evidence="9">
    <location>
        <begin position="292"/>
        <end position="313"/>
    </location>
</feature>
<protein>
    <recommendedName>
        <fullName evidence="10">G-protein coupled receptors family 1 profile domain-containing protein</fullName>
    </recommendedName>
</protein>
<reference evidence="12" key="1">
    <citation type="submission" date="2015-02" db="EMBL/GenBank/DDBJ databases">
        <title>Genome sequencing for Strongylocentrotus purpuratus.</title>
        <authorList>
            <person name="Murali S."/>
            <person name="Liu Y."/>
            <person name="Vee V."/>
            <person name="English A."/>
            <person name="Wang M."/>
            <person name="Skinner E."/>
            <person name="Han Y."/>
            <person name="Muzny D.M."/>
            <person name="Worley K.C."/>
            <person name="Gibbs R.A."/>
        </authorList>
    </citation>
    <scope>NUCLEOTIDE SEQUENCE</scope>
</reference>
<reference evidence="11" key="2">
    <citation type="submission" date="2021-01" db="UniProtKB">
        <authorList>
            <consortium name="EnsemblMetazoa"/>
        </authorList>
    </citation>
    <scope>IDENTIFICATION</scope>
</reference>
<keyword evidence="3 9" id="KW-0812">Transmembrane</keyword>
<dbReference type="GO" id="GO:0007186">
    <property type="term" value="P:G protein-coupled receptor signaling pathway"/>
    <property type="evidence" value="ECO:0000318"/>
    <property type="project" value="GO_Central"/>
</dbReference>
<dbReference type="RefSeq" id="XP_796366.2">
    <property type="nucleotide sequence ID" value="XM_791273.2"/>
</dbReference>
<dbReference type="SMART" id="SM01381">
    <property type="entry name" value="7TM_GPCR_Srsx"/>
    <property type="match status" value="1"/>
</dbReference>
<evidence type="ECO:0000259" key="10">
    <source>
        <dbReference type="PROSITE" id="PS50262"/>
    </source>
</evidence>
<dbReference type="Proteomes" id="UP000007110">
    <property type="component" value="Unassembled WGS sequence"/>
</dbReference>
<keyword evidence="12" id="KW-1185">Reference proteome</keyword>
<dbReference type="InterPro" id="IPR000276">
    <property type="entry name" value="GPCR_Rhodpsn"/>
</dbReference>
<keyword evidence="7" id="KW-0675">Receptor</keyword>
<dbReference type="SUPFAM" id="SSF81321">
    <property type="entry name" value="Family A G protein-coupled receptor-like"/>
    <property type="match status" value="1"/>
</dbReference>
<dbReference type="AlphaFoldDB" id="A0A7M7THD3"/>
<dbReference type="GO" id="GO:0004930">
    <property type="term" value="F:G protein-coupled receptor activity"/>
    <property type="evidence" value="ECO:0007669"/>
    <property type="project" value="UniProtKB-KW"/>
</dbReference>
<evidence type="ECO:0000256" key="7">
    <source>
        <dbReference type="ARBA" id="ARBA00023170"/>
    </source>
</evidence>
<dbReference type="FunCoup" id="A0A7M7THD3">
    <property type="interactions" value="738"/>
</dbReference>
<keyword evidence="2" id="KW-1003">Cell membrane</keyword>
<dbReference type="PANTHER" id="PTHR24228:SF72">
    <property type="entry name" value="G-PROTEIN COUPLED RECEPTORS FAMILY 1 PROFILE DOMAIN-CONTAINING PROTEIN"/>
    <property type="match status" value="1"/>
</dbReference>
<dbReference type="PRINTS" id="PR00237">
    <property type="entry name" value="GPCRRHODOPSN"/>
</dbReference>
<dbReference type="InterPro" id="IPR017452">
    <property type="entry name" value="GPCR_Rhodpsn_7TM"/>
</dbReference>
<sequence>METSPGTPTDASVVTFYHRAIVASMFVLLSMIGLFGNGLVIVSVIITKKLRTITNILVVNLAFADFLFCSCLPFLSVGLLSQTGRYPLPEIICATAAGVGYTAVRCSAMTLVIISIVRWYVITRSVRGHRGIHTPKRIATIAVIIWIEAVAFMVVPPLLGIGTLGYSRYYGMCSLKDTNPLTFYYSVLQGTSIVIALMLILTFYGLILRHVLLHNKQFRNKFATDRDTVSTSTEGLQSKTASATSGSNIPMIKAINQKEIDITKNLFIVICVFMFCFLASSVNFIMPGDSVSTLYTTTILMANSVVNPIIYGLKHPNFQEVFKRILCCRRELPKPVLS</sequence>